<keyword evidence="1" id="KW-0812">Transmembrane</keyword>
<comment type="caution">
    <text evidence="2">The sequence shown here is derived from an EMBL/GenBank/DDBJ whole genome shotgun (WGS) entry which is preliminary data.</text>
</comment>
<organism evidence="2 3">
    <name type="scientific">Pseudalkalibacillus berkeleyi</name>
    <dbReference type="NCBI Taxonomy" id="1069813"/>
    <lineage>
        <taxon>Bacteria</taxon>
        <taxon>Bacillati</taxon>
        <taxon>Bacillota</taxon>
        <taxon>Bacilli</taxon>
        <taxon>Bacillales</taxon>
        <taxon>Fictibacillaceae</taxon>
        <taxon>Pseudalkalibacillus</taxon>
    </lineage>
</organism>
<keyword evidence="3" id="KW-1185">Reference proteome</keyword>
<evidence type="ECO:0000313" key="3">
    <source>
        <dbReference type="Proteomes" id="UP001649381"/>
    </source>
</evidence>
<dbReference type="Pfam" id="PF10942">
    <property type="entry name" value="DUF2619"/>
    <property type="match status" value="1"/>
</dbReference>
<keyword evidence="1" id="KW-1133">Transmembrane helix</keyword>
<dbReference type="InterPro" id="IPR020390">
    <property type="entry name" value="Uncharacterised_YqhV"/>
</dbReference>
<feature type="transmembrane region" description="Helical" evidence="1">
    <location>
        <begin position="74"/>
        <end position="92"/>
    </location>
</feature>
<dbReference type="RefSeq" id="WP_236333812.1">
    <property type="nucleotide sequence ID" value="NZ_JAKIJS010000001.1"/>
</dbReference>
<name>A0ABS9GYL3_9BACL</name>
<keyword evidence="1" id="KW-0472">Membrane</keyword>
<protein>
    <submittedName>
        <fullName evidence="2">YqhV family protein</fullName>
    </submittedName>
</protein>
<sequence length="93" mass="10144">MKQILETFDSTVLNMAGLRLLSASFEITAVILMLYFNSIQKAIVINGSLALVGPIIFIFTMSLGLMGIVEDISFQKLVFIAIGVAFILFGVLK</sequence>
<feature type="transmembrane region" description="Helical" evidence="1">
    <location>
        <begin position="16"/>
        <end position="36"/>
    </location>
</feature>
<evidence type="ECO:0000313" key="2">
    <source>
        <dbReference type="EMBL" id="MCF6137862.1"/>
    </source>
</evidence>
<feature type="transmembrane region" description="Helical" evidence="1">
    <location>
        <begin position="43"/>
        <end position="68"/>
    </location>
</feature>
<proteinExistence type="predicted"/>
<dbReference type="Proteomes" id="UP001649381">
    <property type="component" value="Unassembled WGS sequence"/>
</dbReference>
<gene>
    <name evidence="2" type="ORF">L2716_08980</name>
</gene>
<evidence type="ECO:0000256" key="1">
    <source>
        <dbReference type="SAM" id="Phobius"/>
    </source>
</evidence>
<accession>A0ABS9GYL3</accession>
<reference evidence="2 3" key="1">
    <citation type="submission" date="2022-01" db="EMBL/GenBank/DDBJ databases">
        <title>Alkalihalobacillus sp. EGI L200015, a novel bacterium isolated from a salt lake sediment.</title>
        <authorList>
            <person name="Gao L."/>
            <person name="Fang B.-Z."/>
            <person name="Li W.-J."/>
        </authorList>
    </citation>
    <scope>NUCLEOTIDE SEQUENCE [LARGE SCALE GENOMIC DNA]</scope>
    <source>
        <strain evidence="2 3">KCTC 12718</strain>
    </source>
</reference>
<dbReference type="EMBL" id="JAKIJS010000001">
    <property type="protein sequence ID" value="MCF6137862.1"/>
    <property type="molecule type" value="Genomic_DNA"/>
</dbReference>